<dbReference type="InterPro" id="IPR010982">
    <property type="entry name" value="Lambda_DNA-bd_dom_sf"/>
</dbReference>
<dbReference type="CDD" id="cd01392">
    <property type="entry name" value="HTH_LacI"/>
    <property type="match status" value="1"/>
</dbReference>
<dbReference type="PANTHER" id="PTHR30146:SF109">
    <property type="entry name" value="HTH-TYPE TRANSCRIPTIONAL REGULATOR GALS"/>
    <property type="match status" value="1"/>
</dbReference>
<dbReference type="CDD" id="cd06267">
    <property type="entry name" value="PBP1_LacI_sugar_binding-like"/>
    <property type="match status" value="1"/>
</dbReference>
<dbReference type="SMART" id="SM00354">
    <property type="entry name" value="HTH_LACI"/>
    <property type="match status" value="1"/>
</dbReference>
<proteinExistence type="predicted"/>
<dbReference type="AlphaFoldDB" id="A0A1N6E1H2"/>
<feature type="domain" description="HTH lacI-type" evidence="4">
    <location>
        <begin position="9"/>
        <end position="62"/>
    </location>
</feature>
<dbReference type="PANTHER" id="PTHR30146">
    <property type="entry name" value="LACI-RELATED TRANSCRIPTIONAL REPRESSOR"/>
    <property type="match status" value="1"/>
</dbReference>
<dbReference type="RefSeq" id="WP_074254440.1">
    <property type="nucleotide sequence ID" value="NZ_FSRL01000001.1"/>
</dbReference>
<evidence type="ECO:0000313" key="5">
    <source>
        <dbReference type="EMBL" id="SIN76866.1"/>
    </source>
</evidence>
<name>A0A1N6E1H2_9RHOB</name>
<evidence type="ECO:0000256" key="1">
    <source>
        <dbReference type="ARBA" id="ARBA00023015"/>
    </source>
</evidence>
<dbReference type="SUPFAM" id="SSF47413">
    <property type="entry name" value="lambda repressor-like DNA-binding domains"/>
    <property type="match status" value="1"/>
</dbReference>
<dbReference type="InterPro" id="IPR000843">
    <property type="entry name" value="HTH_LacI"/>
</dbReference>
<evidence type="ECO:0000313" key="6">
    <source>
        <dbReference type="Proteomes" id="UP000184932"/>
    </source>
</evidence>
<sequence>MKTPRQRPVTIMDVAEAAGVSIGTVSRFLNDLPVKPRNHAAVAAAIAKLGYRRNALATAMKAARTGLIGVLVPNLDEFHSTLVTRLTAELRGIGLMSVSHCHDNSDETVAAALDFFRNYRVDTLVMGGAEAHVAAIRALIDSGTPVITYDNPQHSLALNGVVVDNVAGAHAATRHLIEAGHRRIGILAGSSVNQTGRDRLEGWRQALQAAGLDPVPELIEEAHWTRAGGARAIGRLLDLGSPPTAIFGANYRSTIGAISVLRERGLRVPQDISVVSFDDAEIFRLGSPAITAVAQPIDLMARALAARVADICGKDAPGTGTGPNEFLPCTLIERASVAPPPKAQTKGVRPDVGS</sequence>
<dbReference type="Gene3D" id="3.40.50.2300">
    <property type="match status" value="2"/>
</dbReference>
<gene>
    <name evidence="5" type="ORF">SAMN05444002_0232</name>
</gene>
<dbReference type="InterPro" id="IPR028082">
    <property type="entry name" value="Peripla_BP_I"/>
</dbReference>
<reference evidence="6" key="1">
    <citation type="submission" date="2016-11" db="EMBL/GenBank/DDBJ databases">
        <authorList>
            <person name="Varghese N."/>
            <person name="Submissions S."/>
        </authorList>
    </citation>
    <scope>NUCLEOTIDE SEQUENCE [LARGE SCALE GENOMIC DNA]</scope>
    <source>
        <strain evidence="6">DSM 29440</strain>
    </source>
</reference>
<dbReference type="PROSITE" id="PS00356">
    <property type="entry name" value="HTH_LACI_1"/>
    <property type="match status" value="1"/>
</dbReference>
<dbReference type="STRING" id="1217970.SAMN05444002_0232"/>
<dbReference type="PROSITE" id="PS50932">
    <property type="entry name" value="HTH_LACI_2"/>
    <property type="match status" value="1"/>
</dbReference>
<keyword evidence="1" id="KW-0805">Transcription regulation</keyword>
<evidence type="ECO:0000259" key="4">
    <source>
        <dbReference type="PROSITE" id="PS50932"/>
    </source>
</evidence>
<keyword evidence="3" id="KW-0804">Transcription</keyword>
<dbReference type="Pfam" id="PF13377">
    <property type="entry name" value="Peripla_BP_3"/>
    <property type="match status" value="1"/>
</dbReference>
<keyword evidence="2" id="KW-0238">DNA-binding</keyword>
<dbReference type="Proteomes" id="UP000184932">
    <property type="component" value="Unassembled WGS sequence"/>
</dbReference>
<accession>A0A1N6E1H2</accession>
<dbReference type="Gene3D" id="1.10.260.40">
    <property type="entry name" value="lambda repressor-like DNA-binding domains"/>
    <property type="match status" value="1"/>
</dbReference>
<evidence type="ECO:0000256" key="2">
    <source>
        <dbReference type="ARBA" id="ARBA00023125"/>
    </source>
</evidence>
<dbReference type="SUPFAM" id="SSF53822">
    <property type="entry name" value="Periplasmic binding protein-like I"/>
    <property type="match status" value="1"/>
</dbReference>
<keyword evidence="6" id="KW-1185">Reference proteome</keyword>
<dbReference type="EMBL" id="FSRL01000001">
    <property type="protein sequence ID" value="SIN76866.1"/>
    <property type="molecule type" value="Genomic_DNA"/>
</dbReference>
<dbReference type="GO" id="GO:0003700">
    <property type="term" value="F:DNA-binding transcription factor activity"/>
    <property type="evidence" value="ECO:0007669"/>
    <property type="project" value="TreeGrafter"/>
</dbReference>
<protein>
    <submittedName>
        <fullName evidence="5">Transcriptional regulator, LacI family</fullName>
    </submittedName>
</protein>
<organism evidence="5 6">
    <name type="scientific">Vannielia litorea</name>
    <dbReference type="NCBI Taxonomy" id="1217970"/>
    <lineage>
        <taxon>Bacteria</taxon>
        <taxon>Pseudomonadati</taxon>
        <taxon>Pseudomonadota</taxon>
        <taxon>Alphaproteobacteria</taxon>
        <taxon>Rhodobacterales</taxon>
        <taxon>Paracoccaceae</taxon>
        <taxon>Vannielia</taxon>
    </lineage>
</organism>
<dbReference type="GO" id="GO:0000976">
    <property type="term" value="F:transcription cis-regulatory region binding"/>
    <property type="evidence" value="ECO:0007669"/>
    <property type="project" value="TreeGrafter"/>
</dbReference>
<dbReference type="Pfam" id="PF00356">
    <property type="entry name" value="LacI"/>
    <property type="match status" value="1"/>
</dbReference>
<dbReference type="InterPro" id="IPR046335">
    <property type="entry name" value="LacI/GalR-like_sensor"/>
</dbReference>
<evidence type="ECO:0000256" key="3">
    <source>
        <dbReference type="ARBA" id="ARBA00023163"/>
    </source>
</evidence>